<organism evidence="3 4">
    <name type="scientific">Hemibagrus guttatus</name>
    <dbReference type="NCBI Taxonomy" id="175788"/>
    <lineage>
        <taxon>Eukaryota</taxon>
        <taxon>Metazoa</taxon>
        <taxon>Chordata</taxon>
        <taxon>Craniata</taxon>
        <taxon>Vertebrata</taxon>
        <taxon>Euteleostomi</taxon>
        <taxon>Actinopterygii</taxon>
        <taxon>Neopterygii</taxon>
        <taxon>Teleostei</taxon>
        <taxon>Ostariophysi</taxon>
        <taxon>Siluriformes</taxon>
        <taxon>Bagridae</taxon>
        <taxon>Hemibagrus</taxon>
    </lineage>
</organism>
<dbReference type="SUPFAM" id="SSF102588">
    <property type="entry name" value="LmbE-like"/>
    <property type="match status" value="2"/>
</dbReference>
<dbReference type="AlphaFoldDB" id="A0AAE0PWS5"/>
<comment type="similarity">
    <text evidence="1">Belongs to the PIGL family.</text>
</comment>
<comment type="caution">
    <text evidence="3">The sequence shown here is derived from an EMBL/GenBank/DDBJ whole genome shotgun (WGS) entry which is preliminary data.</text>
</comment>
<accession>A0AAE0PWS5</accession>
<dbReference type="InterPro" id="IPR003737">
    <property type="entry name" value="GlcNAc_PI_deacetylase-related"/>
</dbReference>
<dbReference type="InterPro" id="IPR024078">
    <property type="entry name" value="LmbE-like_dom_sf"/>
</dbReference>
<evidence type="ECO:0000313" key="4">
    <source>
        <dbReference type="Proteomes" id="UP001274896"/>
    </source>
</evidence>
<evidence type="ECO:0000313" key="3">
    <source>
        <dbReference type="EMBL" id="KAK3509300.1"/>
    </source>
</evidence>
<dbReference type="EC" id="3.5.1.89" evidence="2"/>
<dbReference type="GO" id="GO:0005783">
    <property type="term" value="C:endoplasmic reticulum"/>
    <property type="evidence" value="ECO:0007669"/>
    <property type="project" value="TreeGrafter"/>
</dbReference>
<name>A0AAE0PWS5_9TELE</name>
<dbReference type="Proteomes" id="UP001274896">
    <property type="component" value="Unassembled WGS sequence"/>
</dbReference>
<evidence type="ECO:0000256" key="2">
    <source>
        <dbReference type="ARBA" id="ARBA00012176"/>
    </source>
</evidence>
<dbReference type="Gene3D" id="3.40.50.10320">
    <property type="entry name" value="LmbE-like"/>
    <property type="match status" value="1"/>
</dbReference>
<keyword evidence="4" id="KW-1185">Reference proteome</keyword>
<sequence length="354" mass="40570">MFVLLSVTLCFLGYLLCLNLIYDRFNKIWPSSWNCILRSSSRAKGVNFLRAFDEVRVLLVTAHPDDECMFFAPAVIKLTESNAAVYLLCLSSGNYYNQGAQRKEELLGSCAVLGIPAHRVTIVDNKELQDDPKTEWSIALTAPLILKHITTYSINLAIKALIKSPSTGDLHKQTTANKLAERVLTFDERGSERSCQSHRNLQSAQFSDLVSWVKRDEREREVALWWAKPGHHGDFQELGYGFRAPSNHTHLAFAGRLPEDCQVLSLHTISILRKYLSILELPISWLLPSSFCCIIGPNEYRKAKEAMFHHRSQLLWFRHLYILFSRYMFVNTFRAVPVENNDGGQFHNYKQIKC</sequence>
<dbReference type="PANTHER" id="PTHR12993:SF11">
    <property type="entry name" value="N-ACETYLGLUCOSAMINYL-PHOSPHATIDYLINOSITOL DE-N-ACETYLASE"/>
    <property type="match status" value="1"/>
</dbReference>
<protein>
    <recommendedName>
        <fullName evidence="2">N-acetylglucosaminylphosphatidylinositol deacetylase</fullName>
        <ecNumber evidence="2">3.5.1.89</ecNumber>
    </recommendedName>
</protein>
<dbReference type="PANTHER" id="PTHR12993">
    <property type="entry name" value="N-ACETYLGLUCOSAMINYL-PHOSPHATIDYLINOSITOL DE-N-ACETYLASE-RELATED"/>
    <property type="match status" value="1"/>
</dbReference>
<reference evidence="3" key="1">
    <citation type="submission" date="2023-06" db="EMBL/GenBank/DDBJ databases">
        <title>Male Hemibagrus guttatus genome.</title>
        <authorList>
            <person name="Bian C."/>
        </authorList>
    </citation>
    <scope>NUCLEOTIDE SEQUENCE</scope>
    <source>
        <strain evidence="3">Male_cb2023</strain>
        <tissue evidence="3">Muscle</tissue>
    </source>
</reference>
<dbReference type="EMBL" id="JAUCMX010000027">
    <property type="protein sequence ID" value="KAK3509300.1"/>
    <property type="molecule type" value="Genomic_DNA"/>
</dbReference>
<dbReference type="Pfam" id="PF02585">
    <property type="entry name" value="PIG-L"/>
    <property type="match status" value="1"/>
</dbReference>
<evidence type="ECO:0000256" key="1">
    <source>
        <dbReference type="ARBA" id="ARBA00006066"/>
    </source>
</evidence>
<gene>
    <name evidence="3" type="ORF">QTP70_028563</name>
</gene>
<proteinExistence type="inferred from homology"/>
<dbReference type="GO" id="GO:0000225">
    <property type="term" value="F:N-acetylglucosaminylphosphatidylinositol deacetylase activity"/>
    <property type="evidence" value="ECO:0007669"/>
    <property type="project" value="UniProtKB-EC"/>
</dbReference>